<protein>
    <submittedName>
        <fullName evidence="1">Unannotated protein</fullName>
    </submittedName>
</protein>
<dbReference type="AlphaFoldDB" id="A0A6J6E9I7"/>
<sequence length="81" mass="9197">MSALNHSGDAVGTSRVDKERKFIEMTFRIEFIFGGKGHTNQNNSFTERAVDEPRTFTSERAKAAAVIANNRRGWFRHPEAQ</sequence>
<name>A0A6J6E9I7_9ZZZZ</name>
<accession>A0A6J6E9I7</accession>
<evidence type="ECO:0000313" key="1">
    <source>
        <dbReference type="EMBL" id="CAB4570038.1"/>
    </source>
</evidence>
<organism evidence="1">
    <name type="scientific">freshwater metagenome</name>
    <dbReference type="NCBI Taxonomy" id="449393"/>
    <lineage>
        <taxon>unclassified sequences</taxon>
        <taxon>metagenomes</taxon>
        <taxon>ecological metagenomes</taxon>
    </lineage>
</organism>
<gene>
    <name evidence="1" type="ORF">UFOPK1603_01097</name>
</gene>
<dbReference type="EMBL" id="CAEZTG010000100">
    <property type="protein sequence ID" value="CAB4570038.1"/>
    <property type="molecule type" value="Genomic_DNA"/>
</dbReference>
<proteinExistence type="predicted"/>
<reference evidence="1" key="1">
    <citation type="submission" date="2020-05" db="EMBL/GenBank/DDBJ databases">
        <authorList>
            <person name="Chiriac C."/>
            <person name="Salcher M."/>
            <person name="Ghai R."/>
            <person name="Kavagutti S V."/>
        </authorList>
    </citation>
    <scope>NUCLEOTIDE SEQUENCE</scope>
</reference>